<dbReference type="Gene3D" id="3.40.50.300">
    <property type="entry name" value="P-loop containing nucleotide triphosphate hydrolases"/>
    <property type="match status" value="1"/>
</dbReference>
<dbReference type="Proteomes" id="UP000030014">
    <property type="component" value="Unassembled WGS sequence"/>
</dbReference>
<keyword evidence="4" id="KW-0472">Membrane</keyword>
<feature type="domain" description="DNA mismatch repair proteins mutS family" evidence="5">
    <location>
        <begin position="339"/>
        <end position="523"/>
    </location>
</feature>
<organism evidence="6 7">
    <name type="scientific">Clostridium botulinum C/D str. DC5</name>
    <dbReference type="NCBI Taxonomy" id="1443128"/>
    <lineage>
        <taxon>Bacteria</taxon>
        <taxon>Bacillati</taxon>
        <taxon>Bacillota</taxon>
        <taxon>Clostridia</taxon>
        <taxon>Eubacteriales</taxon>
        <taxon>Clostridiaceae</taxon>
        <taxon>Clostridium</taxon>
    </lineage>
</organism>
<dbReference type="RefSeq" id="WP_039257983.1">
    <property type="nucleotide sequence ID" value="NZ_JDRY01000040.1"/>
</dbReference>
<dbReference type="Gene3D" id="1.10.1420.10">
    <property type="match status" value="1"/>
</dbReference>
<comment type="caution">
    <text evidence="6">The sequence shown here is derived from an EMBL/GenBank/DDBJ whole genome shotgun (WGS) entry which is preliminary data.</text>
</comment>
<keyword evidence="2" id="KW-0067">ATP-binding</keyword>
<dbReference type="SUPFAM" id="SSF48334">
    <property type="entry name" value="DNA repair protein MutS, domain III"/>
    <property type="match status" value="1"/>
</dbReference>
<dbReference type="AlphaFoldDB" id="A0A0A0IDJ8"/>
<dbReference type="SMART" id="SM00534">
    <property type="entry name" value="MUTSac"/>
    <property type="match status" value="1"/>
</dbReference>
<evidence type="ECO:0000256" key="2">
    <source>
        <dbReference type="ARBA" id="ARBA00022840"/>
    </source>
</evidence>
<evidence type="ECO:0000256" key="1">
    <source>
        <dbReference type="ARBA" id="ARBA00022741"/>
    </source>
</evidence>
<dbReference type="SUPFAM" id="SSF52540">
    <property type="entry name" value="P-loop containing nucleoside triphosphate hydrolases"/>
    <property type="match status" value="1"/>
</dbReference>
<evidence type="ECO:0000259" key="5">
    <source>
        <dbReference type="SMART" id="SM00534"/>
    </source>
</evidence>
<reference evidence="6 7" key="1">
    <citation type="submission" date="2014-01" db="EMBL/GenBank/DDBJ databases">
        <title>Plasmidome dynamics in the species complex Clostridium novyi sensu lato converts strains of independent lineages into distinctly different pathogens.</title>
        <authorList>
            <person name="Skarin H."/>
            <person name="Segerman B."/>
        </authorList>
    </citation>
    <scope>NUCLEOTIDE SEQUENCE [LARGE SCALE GENOMIC DNA]</scope>
    <source>
        <strain evidence="6 7">DC5</strain>
    </source>
</reference>
<keyword evidence="4" id="KW-1133">Transmembrane helix</keyword>
<dbReference type="GO" id="GO:0005829">
    <property type="term" value="C:cytosol"/>
    <property type="evidence" value="ECO:0007669"/>
    <property type="project" value="TreeGrafter"/>
</dbReference>
<proteinExistence type="predicted"/>
<dbReference type="EMBL" id="JDRY01000040">
    <property type="protein sequence ID" value="KGM99032.1"/>
    <property type="molecule type" value="Genomic_DNA"/>
</dbReference>
<dbReference type="GO" id="GO:0140664">
    <property type="term" value="F:ATP-dependent DNA damage sensor activity"/>
    <property type="evidence" value="ECO:0007669"/>
    <property type="project" value="InterPro"/>
</dbReference>
<dbReference type="InterPro" id="IPR027417">
    <property type="entry name" value="P-loop_NTPase"/>
</dbReference>
<keyword evidence="3" id="KW-0238">DNA-binding</keyword>
<dbReference type="GO" id="GO:0005524">
    <property type="term" value="F:ATP binding"/>
    <property type="evidence" value="ECO:0007669"/>
    <property type="project" value="UniProtKB-KW"/>
</dbReference>
<evidence type="ECO:0000256" key="3">
    <source>
        <dbReference type="ARBA" id="ARBA00023125"/>
    </source>
</evidence>
<keyword evidence="4" id="KW-0812">Transmembrane</keyword>
<keyword evidence="1" id="KW-0547">Nucleotide-binding</keyword>
<evidence type="ECO:0000313" key="6">
    <source>
        <dbReference type="EMBL" id="KGM99032.1"/>
    </source>
</evidence>
<gene>
    <name evidence="6" type="ORF">Z955_09440</name>
</gene>
<feature type="transmembrane region" description="Helical" evidence="4">
    <location>
        <begin position="144"/>
        <end position="177"/>
    </location>
</feature>
<evidence type="ECO:0000313" key="7">
    <source>
        <dbReference type="Proteomes" id="UP000030014"/>
    </source>
</evidence>
<dbReference type="Pfam" id="PF00488">
    <property type="entry name" value="MutS_V"/>
    <property type="match status" value="1"/>
</dbReference>
<dbReference type="GO" id="GO:0006298">
    <property type="term" value="P:mismatch repair"/>
    <property type="evidence" value="ECO:0007669"/>
    <property type="project" value="InterPro"/>
</dbReference>
<dbReference type="InterPro" id="IPR036187">
    <property type="entry name" value="DNA_mismatch_repair_MutS_sf"/>
</dbReference>
<dbReference type="GO" id="GO:0030983">
    <property type="term" value="F:mismatched DNA binding"/>
    <property type="evidence" value="ECO:0007669"/>
    <property type="project" value="InterPro"/>
</dbReference>
<dbReference type="PANTHER" id="PTHR11361:SF152">
    <property type="entry name" value="DNA MISMATCH REPAIR PROTEIN"/>
    <property type="match status" value="1"/>
</dbReference>
<evidence type="ECO:0000256" key="4">
    <source>
        <dbReference type="SAM" id="Phobius"/>
    </source>
</evidence>
<dbReference type="InterPro" id="IPR000432">
    <property type="entry name" value="DNA_mismatch_repair_MutS_C"/>
</dbReference>
<protein>
    <submittedName>
        <fullName evidence="6">DNA mismatch repair protein MutS</fullName>
    </submittedName>
</protein>
<dbReference type="InterPro" id="IPR045076">
    <property type="entry name" value="MutS"/>
</dbReference>
<sequence>MLITKRIKSYFNKRNLKFIQSAYGKPIKRKRNLDKIKSFFNYIHNASDGIDDITWADLNMDDMFCQMDRTFSNPGEQVLYKILRTPTTDESLLKKRDTIIDFFQNNKNIRENISLSLHKLGKTNAYIDTILFKEIIKHPYLKSISYICSISFALSLIMCSIIGFLKTSLVILLLSFFNMYIHYKLDRIIKEEVLSVVYFGNAISTSANICTLNCPELQDYANKLIPLIKKLNTIRKNTLIINRLDSVDLFGDYINILFLIKEISYFKSIDTIIKYKKELLELYLTLGEIDALISIASYRDGLNKYIQPSLTHKGKFLYTTNLIHPLIKNPVPNSISINNHGIIITGSNMSGKSTFLRTVGANAILAQTIYTCVADSYSSSFFNIVTSIKPGDDLLGGKSYYLAEAEALLRIINSSKEKIPCLCMIDEIYRGTNPIERISASCEILNYLSNHNALAIVATHDLQLTTMSTGYKCYYFKEDVTNAGLTFDYTIKEGISPTRNAVKILKFLGYPTEILKKTQERIKAIE</sequence>
<name>A0A0A0IDJ8_CLOBO</name>
<dbReference type="PANTHER" id="PTHR11361">
    <property type="entry name" value="DNA MISMATCH REPAIR PROTEIN MUTS FAMILY MEMBER"/>
    <property type="match status" value="1"/>
</dbReference>
<accession>A0A0A0IDJ8</accession>